<dbReference type="InterPro" id="IPR013718">
    <property type="entry name" value="COQ9_C"/>
</dbReference>
<evidence type="ECO:0000313" key="9">
    <source>
        <dbReference type="EMBL" id="ARJ69034.1"/>
    </source>
</evidence>
<evidence type="ECO:0000256" key="2">
    <source>
        <dbReference type="ARBA" id="ARBA00010766"/>
    </source>
</evidence>
<comment type="function">
    <text evidence="6">Membrane-associated protein that warps the membrane surface to access and bind aromatic isoprenes with high specificity, including ubiquinone (CoQ) isoprene intermediates and presents them directly to COQ7, therefore facilitating the COQ7-mediated hydroxylase step. Participates in the biosynthesis of coenzyme Q, also named ubiquinone, an essential lipid-soluble electron transporter for aerobic cellular respiration.</text>
</comment>
<evidence type="ECO:0000259" key="8">
    <source>
        <dbReference type="Pfam" id="PF08511"/>
    </source>
</evidence>
<feature type="region of interest" description="Disordered" evidence="7">
    <location>
        <begin position="202"/>
        <end position="229"/>
    </location>
</feature>
<dbReference type="Pfam" id="PF08511">
    <property type="entry name" value="COQ9"/>
    <property type="match status" value="1"/>
</dbReference>
<keyword evidence="4" id="KW-0809">Transit peptide</keyword>
<evidence type="ECO:0000313" key="10">
    <source>
        <dbReference type="Proteomes" id="UP000193017"/>
    </source>
</evidence>
<evidence type="ECO:0000256" key="1">
    <source>
        <dbReference type="ARBA" id="ARBA00004749"/>
    </source>
</evidence>
<evidence type="ECO:0000256" key="7">
    <source>
        <dbReference type="SAM" id="MobiDB-lite"/>
    </source>
</evidence>
<dbReference type="GO" id="GO:0006744">
    <property type="term" value="P:ubiquinone biosynthetic process"/>
    <property type="evidence" value="ECO:0007669"/>
    <property type="project" value="UniProtKB-KW"/>
</dbReference>
<dbReference type="EMBL" id="CP020612">
    <property type="protein sequence ID" value="ARJ69034.1"/>
    <property type="molecule type" value="Genomic_DNA"/>
</dbReference>
<dbReference type="PANTHER" id="PTHR21427">
    <property type="entry name" value="UBIQUINONE BIOSYNTHESIS PROTEIN COQ9, MITOCHONDRIAL"/>
    <property type="match status" value="1"/>
</dbReference>
<dbReference type="Gene3D" id="1.10.357.10">
    <property type="entry name" value="Tetracycline Repressor, domain 2"/>
    <property type="match status" value="1"/>
</dbReference>
<protein>
    <submittedName>
        <fullName evidence="9">Ubiquinone biosynthesis protein</fullName>
    </submittedName>
</protein>
<evidence type="ECO:0000256" key="5">
    <source>
        <dbReference type="ARBA" id="ARBA00023121"/>
    </source>
</evidence>
<proteinExistence type="inferred from homology"/>
<evidence type="ECO:0000256" key="6">
    <source>
        <dbReference type="ARBA" id="ARBA00058104"/>
    </source>
</evidence>
<evidence type="ECO:0000256" key="3">
    <source>
        <dbReference type="ARBA" id="ARBA00022688"/>
    </source>
</evidence>
<comment type="similarity">
    <text evidence="2">Belongs to the COQ9 family.</text>
</comment>
<keyword evidence="10" id="KW-1185">Reference proteome</keyword>
<dbReference type="GO" id="GO:0008289">
    <property type="term" value="F:lipid binding"/>
    <property type="evidence" value="ECO:0007669"/>
    <property type="project" value="UniProtKB-KW"/>
</dbReference>
<dbReference type="KEGG" id="pcon:B0A89_04695"/>
<keyword evidence="9" id="KW-0830">Ubiquinone</keyword>
<sequence>MTPDRDRLLDAALSHVPFEGMNERALIAGARDIGLSADLARVYFPDGGAGLAAAYHRRGDERLARAMAAGQPAQGRIRDRIASALWQRLALSDPELVRAGAATLALPQNAALGARLVWETADTIWTGLGDRSEDVSWWTKRATLASVWGAVVLYWLGDASEGREDTRAFIDRRIEDVMRIEKLKAGARRLPGAETLAGLATGWIRRPNPGPAPGRRPALPLPPLPEKGA</sequence>
<reference evidence="9 10" key="1">
    <citation type="submission" date="2017-03" db="EMBL/GenBank/DDBJ databases">
        <title>Genome sequence of Paracoccus contaminans isolated from a water microcosm.</title>
        <authorList>
            <person name="Aurass P."/>
            <person name="Karste S."/>
            <person name="Trost E."/>
            <person name="Glaeser S.P."/>
            <person name="Kaempfer P."/>
            <person name="Flieger A."/>
        </authorList>
    </citation>
    <scope>NUCLEOTIDE SEQUENCE [LARGE SCALE GENOMIC DNA]</scope>
    <source>
        <strain evidence="10">RKI 16-01929T\LMG 29738T\CCM 8701T\CIP 111112T</strain>
    </source>
</reference>
<feature type="compositionally biased region" description="Pro residues" evidence="7">
    <location>
        <begin position="208"/>
        <end position="229"/>
    </location>
</feature>
<dbReference type="Proteomes" id="UP000193017">
    <property type="component" value="Chromosome"/>
</dbReference>
<comment type="pathway">
    <text evidence="1">Cofactor biosynthesis; ubiquinone biosynthesis.</text>
</comment>
<accession>A0A1W6CW06</accession>
<evidence type="ECO:0000256" key="4">
    <source>
        <dbReference type="ARBA" id="ARBA00022946"/>
    </source>
</evidence>
<keyword evidence="3" id="KW-0831">Ubiquinone biosynthesis</keyword>
<keyword evidence="5" id="KW-0446">Lipid-binding</keyword>
<dbReference type="NCBIfam" id="TIGR02396">
    <property type="entry name" value="diverge_rpsU"/>
    <property type="match status" value="1"/>
</dbReference>
<dbReference type="STRING" id="1945662.B0A89_04695"/>
<dbReference type="InterPro" id="IPR036271">
    <property type="entry name" value="Tet_transcr_reg_TetR-rel_C_sf"/>
</dbReference>
<dbReference type="PANTHER" id="PTHR21427:SF19">
    <property type="entry name" value="UBIQUINONE BIOSYNTHESIS PROTEIN COQ9, MITOCHONDRIAL"/>
    <property type="match status" value="1"/>
</dbReference>
<dbReference type="SUPFAM" id="SSF48498">
    <property type="entry name" value="Tetracyclin repressor-like, C-terminal domain"/>
    <property type="match status" value="1"/>
</dbReference>
<dbReference type="RefSeq" id="WP_085377149.1">
    <property type="nucleotide sequence ID" value="NZ_CP020612.1"/>
</dbReference>
<gene>
    <name evidence="9" type="ORF">B0A89_04695</name>
</gene>
<dbReference type="OrthoDB" id="7201143at2"/>
<feature type="domain" description="COQ9 C-terminal" evidence="8">
    <location>
        <begin position="112"/>
        <end position="181"/>
    </location>
</feature>
<organism evidence="9 10">
    <name type="scientific">Paracoccus contaminans</name>
    <dbReference type="NCBI Taxonomy" id="1945662"/>
    <lineage>
        <taxon>Bacteria</taxon>
        <taxon>Pseudomonadati</taxon>
        <taxon>Pseudomonadota</taxon>
        <taxon>Alphaproteobacteria</taxon>
        <taxon>Rhodobacterales</taxon>
        <taxon>Paracoccaceae</taxon>
        <taxon>Paracoccus</taxon>
    </lineage>
</organism>
<dbReference type="InterPro" id="IPR012762">
    <property type="entry name" value="Ubiq_biosynth_COQ9"/>
</dbReference>
<dbReference type="AlphaFoldDB" id="A0A1W6CW06"/>
<name>A0A1W6CW06_9RHOB</name>